<comment type="caution">
    <text evidence="3">The sequence shown here is derived from an EMBL/GenBank/DDBJ whole genome shotgun (WGS) entry which is preliminary data.</text>
</comment>
<dbReference type="Proteomes" id="UP000623461">
    <property type="component" value="Unassembled WGS sequence"/>
</dbReference>
<name>A0ABQ2IEB4_9MICO</name>
<dbReference type="SUPFAM" id="SSF47413">
    <property type="entry name" value="lambda repressor-like DNA-binding domains"/>
    <property type="match status" value="2"/>
</dbReference>
<dbReference type="PROSITE" id="PS50943">
    <property type="entry name" value="HTH_CROC1"/>
    <property type="match status" value="1"/>
</dbReference>
<dbReference type="SMART" id="SM00530">
    <property type="entry name" value="HTH_XRE"/>
    <property type="match status" value="2"/>
</dbReference>
<gene>
    <name evidence="3" type="ORF">GCM10009721_39170</name>
</gene>
<evidence type="ECO:0000256" key="1">
    <source>
        <dbReference type="SAM" id="MobiDB-lite"/>
    </source>
</evidence>
<organism evidence="3 4">
    <name type="scientific">Terrabacter tumescens</name>
    <dbReference type="NCBI Taxonomy" id="60443"/>
    <lineage>
        <taxon>Bacteria</taxon>
        <taxon>Bacillati</taxon>
        <taxon>Actinomycetota</taxon>
        <taxon>Actinomycetes</taxon>
        <taxon>Micrococcales</taxon>
        <taxon>Intrasporangiaceae</taxon>
        <taxon>Terrabacter</taxon>
    </lineage>
</organism>
<reference evidence="4" key="1">
    <citation type="journal article" date="2019" name="Int. J. Syst. Evol. Microbiol.">
        <title>The Global Catalogue of Microorganisms (GCM) 10K type strain sequencing project: providing services to taxonomists for standard genome sequencing and annotation.</title>
        <authorList>
            <consortium name="The Broad Institute Genomics Platform"/>
            <consortium name="The Broad Institute Genome Sequencing Center for Infectious Disease"/>
            <person name="Wu L."/>
            <person name="Ma J."/>
        </authorList>
    </citation>
    <scope>NUCLEOTIDE SEQUENCE [LARGE SCALE GENOMIC DNA]</scope>
    <source>
        <strain evidence="4">JCM 1365</strain>
    </source>
</reference>
<sequence>MAEKSRGDLLRWLFPPTDEDGRTIRSLPSAQAPVSWPAPRGGRGSDGQWRWTLSTRPGESYVNDLERRSAEGYRALATDLARERRLRGLTLRRLSATTGVALSVLTGLEQGSGWPGFETVAIVADALGLRVQVAGPSLLPQTEDQDQATMVAAWLAAGYKVAIPLQLLVSLELRERMRVVGVSKSAVARAVGLRHNTVTEMYDIGDFRFSSIRTLAALCAYLGTRLEVVPADAPW</sequence>
<proteinExistence type="predicted"/>
<feature type="region of interest" description="Disordered" evidence="1">
    <location>
        <begin position="19"/>
        <end position="47"/>
    </location>
</feature>
<protein>
    <recommendedName>
        <fullName evidence="2">HTH cro/C1-type domain-containing protein</fullName>
    </recommendedName>
</protein>
<dbReference type="EMBL" id="BMNZ01000009">
    <property type="protein sequence ID" value="GGN07656.1"/>
    <property type="molecule type" value="Genomic_DNA"/>
</dbReference>
<dbReference type="Pfam" id="PF01381">
    <property type="entry name" value="HTH_3"/>
    <property type="match status" value="1"/>
</dbReference>
<evidence type="ECO:0000313" key="4">
    <source>
        <dbReference type="Proteomes" id="UP000623461"/>
    </source>
</evidence>
<dbReference type="Gene3D" id="1.10.260.40">
    <property type="entry name" value="lambda repressor-like DNA-binding domains"/>
    <property type="match status" value="1"/>
</dbReference>
<dbReference type="InterPro" id="IPR001387">
    <property type="entry name" value="Cro/C1-type_HTH"/>
</dbReference>
<evidence type="ECO:0000259" key="2">
    <source>
        <dbReference type="PROSITE" id="PS50943"/>
    </source>
</evidence>
<accession>A0ABQ2IEB4</accession>
<evidence type="ECO:0000313" key="3">
    <source>
        <dbReference type="EMBL" id="GGN07656.1"/>
    </source>
</evidence>
<dbReference type="Pfam" id="PF13443">
    <property type="entry name" value="HTH_26"/>
    <property type="match status" value="1"/>
</dbReference>
<dbReference type="InterPro" id="IPR010982">
    <property type="entry name" value="Lambda_DNA-bd_dom_sf"/>
</dbReference>
<keyword evidence="4" id="KW-1185">Reference proteome</keyword>
<feature type="domain" description="HTH cro/C1-type" evidence="2">
    <location>
        <begin position="80"/>
        <end position="134"/>
    </location>
</feature>